<dbReference type="SUPFAM" id="SSF53901">
    <property type="entry name" value="Thiolase-like"/>
    <property type="match status" value="2"/>
</dbReference>
<protein>
    <submittedName>
        <fullName evidence="5">Polyketide biosynthesis 3-hydroxy-3-methylglutaryl-ACP synthase pksG</fullName>
    </submittedName>
</protein>
<dbReference type="PANTHER" id="PTHR43323:SF2">
    <property type="entry name" value="HYDROXYMETHYLGLUTARYL-COA SYNTHASE"/>
    <property type="match status" value="1"/>
</dbReference>
<dbReference type="KEGG" id="sle:sle_09410"/>
<name>A0A0F7VLG8_STRLW</name>
<dbReference type="InterPro" id="IPR013528">
    <property type="entry name" value="HMG_CoA_synth_N"/>
</dbReference>
<comment type="similarity">
    <text evidence="1">Belongs to the thiolase-like superfamily. HMG-CoA synthase family.</text>
</comment>
<accession>A0A0F7VLG8</accession>
<dbReference type="Proteomes" id="UP000035016">
    <property type="component" value="Chromosome Chromosome"/>
</dbReference>
<evidence type="ECO:0000259" key="3">
    <source>
        <dbReference type="Pfam" id="PF01154"/>
    </source>
</evidence>
<evidence type="ECO:0000313" key="5">
    <source>
        <dbReference type="EMBL" id="CQR60404.1"/>
    </source>
</evidence>
<dbReference type="RefSeq" id="WP_029381735.1">
    <property type="nucleotide sequence ID" value="NZ_AZSD01000058.1"/>
</dbReference>
<dbReference type="PANTHER" id="PTHR43323">
    <property type="entry name" value="3-HYDROXY-3-METHYLGLUTARYL COENZYME A SYNTHASE"/>
    <property type="match status" value="1"/>
</dbReference>
<dbReference type="InterPro" id="IPR013746">
    <property type="entry name" value="HMG_CoA_synt_C_dom"/>
</dbReference>
<dbReference type="GO" id="GO:0016747">
    <property type="term" value="F:acyltransferase activity, transferring groups other than amino-acyl groups"/>
    <property type="evidence" value="ECO:0007669"/>
    <property type="project" value="UniProtKB-ARBA"/>
</dbReference>
<proteinExistence type="inferred from homology"/>
<evidence type="ECO:0000259" key="4">
    <source>
        <dbReference type="Pfam" id="PF08540"/>
    </source>
</evidence>
<sequence>MTVGIEALNVYCGLATIPLPDLFDGRGLDRARLGNLMMERRSVGLPFEDPVTNAVNAARPLVEALDPADRDRIELLVSSTESGVDYSKSVASYVHRHLGLPAGCRVMEAKQACYAATGAMQLAAGYLSSGMSPGAKALVIATDVAVVDEYAEYAEPATGHGAAALLIGNDPRIMALDPGAFGLHSHETLDSARPRPDLDIADADRSLFAYLDCLSHSYADYTDRVEGADFATTFDRLVLHTPFAGLVRAAHRKMMRERTGAAPDEVAADFARRVAPSLVYPRTVGNLCSGSVYLALASTVDNAPPAGPERIGLFSYGSGCSAEFLSGVVQPDAARELARLRIRERLDARRVIGFEEYTRLLKESRRCLVPQRERRVEVEQWSEYLEAPGRPDRLLVLTGVEDYHRRYAWR</sequence>
<dbReference type="Pfam" id="PF01154">
    <property type="entry name" value="HMG_CoA_synt_N"/>
    <property type="match status" value="1"/>
</dbReference>
<dbReference type="Gene3D" id="3.40.47.10">
    <property type="match status" value="2"/>
</dbReference>
<evidence type="ECO:0000256" key="2">
    <source>
        <dbReference type="ARBA" id="ARBA00022679"/>
    </source>
</evidence>
<organism evidence="5 6">
    <name type="scientific">Streptomyces leeuwenhoekii</name>
    <dbReference type="NCBI Taxonomy" id="1437453"/>
    <lineage>
        <taxon>Bacteria</taxon>
        <taxon>Bacillati</taxon>
        <taxon>Actinomycetota</taxon>
        <taxon>Actinomycetes</taxon>
        <taxon>Kitasatosporales</taxon>
        <taxon>Streptomycetaceae</taxon>
        <taxon>Streptomyces</taxon>
    </lineage>
</organism>
<dbReference type="AlphaFoldDB" id="A0A0F7VLG8"/>
<feature type="domain" description="Hydroxymethylglutaryl-coenzyme A synthase C-terminal" evidence="4">
    <location>
        <begin position="269"/>
        <end position="365"/>
    </location>
</feature>
<feature type="domain" description="Hydroxymethylglutaryl-coenzyme A synthase N-terminal" evidence="3">
    <location>
        <begin position="47"/>
        <end position="170"/>
    </location>
</feature>
<dbReference type="CDD" id="cd00827">
    <property type="entry name" value="init_cond_enzymes"/>
    <property type="match status" value="1"/>
</dbReference>
<gene>
    <name evidence="5" type="primary">sle_09410</name>
</gene>
<dbReference type="Pfam" id="PF08540">
    <property type="entry name" value="HMG_CoA_synt_C"/>
    <property type="match status" value="1"/>
</dbReference>
<dbReference type="InterPro" id="IPR016039">
    <property type="entry name" value="Thiolase-like"/>
</dbReference>
<reference evidence="5 6" key="1">
    <citation type="submission" date="2015-02" db="EMBL/GenBank/DDBJ databases">
        <authorList>
            <person name="Gomez-Escribano P.J."/>
        </authorList>
    </citation>
    <scope>NUCLEOTIDE SEQUENCE [LARGE SCALE GENOMIC DNA]</scope>
    <source>
        <strain evidence="6">C34 (DSM 42122 / NRRL B-24963)</strain>
    </source>
</reference>
<evidence type="ECO:0000313" key="6">
    <source>
        <dbReference type="Proteomes" id="UP000035016"/>
    </source>
</evidence>
<keyword evidence="2" id="KW-0808">Transferase</keyword>
<dbReference type="GO" id="GO:0006084">
    <property type="term" value="P:acetyl-CoA metabolic process"/>
    <property type="evidence" value="ECO:0007669"/>
    <property type="project" value="InterPro"/>
</dbReference>
<dbReference type="GO" id="GO:0004421">
    <property type="term" value="F:hydroxymethylglutaryl-CoA synthase activity"/>
    <property type="evidence" value="ECO:0007669"/>
    <property type="project" value="InterPro"/>
</dbReference>
<evidence type="ECO:0000256" key="1">
    <source>
        <dbReference type="ARBA" id="ARBA00007061"/>
    </source>
</evidence>
<dbReference type="EMBL" id="LN831790">
    <property type="protein sequence ID" value="CQR60404.1"/>
    <property type="molecule type" value="Genomic_DNA"/>
</dbReference>